<comment type="caution">
    <text evidence="1">The sequence shown here is derived from an EMBL/GenBank/DDBJ whole genome shotgun (WGS) entry which is preliminary data.</text>
</comment>
<reference evidence="1" key="1">
    <citation type="submission" date="2022-11" db="EMBL/GenBank/DDBJ databases">
        <authorList>
            <person name="Coimbra C."/>
        </authorList>
    </citation>
    <scope>NUCLEOTIDE SEQUENCE</scope>
    <source>
        <strain evidence="1">Jales19</strain>
    </source>
</reference>
<evidence type="ECO:0000313" key="1">
    <source>
        <dbReference type="EMBL" id="MCZ8547906.1"/>
    </source>
</evidence>
<gene>
    <name evidence="1" type="ORF">OOJ09_27320</name>
</gene>
<name>A0ABT4R2D2_9HYPH</name>
<protein>
    <submittedName>
        <fullName evidence="1">PIG-S family GPI transamidase component</fullName>
    </submittedName>
</protein>
<keyword evidence="2" id="KW-1185">Reference proteome</keyword>
<proteinExistence type="predicted"/>
<evidence type="ECO:0000313" key="2">
    <source>
        <dbReference type="Proteomes" id="UP001152178"/>
    </source>
</evidence>
<dbReference type="EMBL" id="JAPFQA010000019">
    <property type="protein sequence ID" value="MCZ8547906.1"/>
    <property type="molecule type" value="Genomic_DNA"/>
</dbReference>
<sequence>MGNKGWAVLHPCNVNCLLTDHLEMMIVMQNLMRQSARILGSLIVNVSELREWKIDSLKRRRMRSKCQQQHHQSDGCSN</sequence>
<dbReference type="Proteomes" id="UP001152178">
    <property type="component" value="Unassembled WGS sequence"/>
</dbReference>
<organism evidence="1 2">
    <name type="scientific">Mesorhizobium qingshengii</name>
    <dbReference type="NCBI Taxonomy" id="1165689"/>
    <lineage>
        <taxon>Bacteria</taxon>
        <taxon>Pseudomonadati</taxon>
        <taxon>Pseudomonadota</taxon>
        <taxon>Alphaproteobacteria</taxon>
        <taxon>Hyphomicrobiales</taxon>
        <taxon>Phyllobacteriaceae</taxon>
        <taxon>Mesorhizobium</taxon>
    </lineage>
</organism>
<accession>A0ABT4R2D2</accession>
<dbReference type="RefSeq" id="WP_269908171.1">
    <property type="nucleotide sequence ID" value="NZ_JAPFQA010000019.1"/>
</dbReference>